<feature type="transmembrane region" description="Helical" evidence="2">
    <location>
        <begin position="134"/>
        <end position="155"/>
    </location>
</feature>
<dbReference type="Proteomes" id="UP000198386">
    <property type="component" value="Unassembled WGS sequence"/>
</dbReference>
<dbReference type="PANTHER" id="PTHR12715:SF4">
    <property type="entry name" value="EAMA DOMAIN-CONTAINING PROTEIN"/>
    <property type="match status" value="1"/>
</dbReference>
<keyword evidence="2" id="KW-0472">Membrane</keyword>
<dbReference type="InterPro" id="IPR052756">
    <property type="entry name" value="Alkyne_AA_exporter"/>
</dbReference>
<feature type="transmembrane region" description="Helical" evidence="2">
    <location>
        <begin position="225"/>
        <end position="246"/>
    </location>
</feature>
<keyword evidence="2" id="KW-0812">Transmembrane</keyword>
<name>A0A239FRX0_9ACTN</name>
<dbReference type="Pfam" id="PF00892">
    <property type="entry name" value="EamA"/>
    <property type="match status" value="2"/>
</dbReference>
<dbReference type="InterPro" id="IPR037185">
    <property type="entry name" value="EmrE-like"/>
</dbReference>
<dbReference type="GO" id="GO:0016020">
    <property type="term" value="C:membrane"/>
    <property type="evidence" value="ECO:0007669"/>
    <property type="project" value="InterPro"/>
</dbReference>
<feature type="transmembrane region" description="Helical" evidence="2">
    <location>
        <begin position="78"/>
        <end position="96"/>
    </location>
</feature>
<comment type="similarity">
    <text evidence="1">Belongs to the EamA transporter family.</text>
</comment>
<keyword evidence="5" id="KW-1185">Reference proteome</keyword>
<dbReference type="EMBL" id="FZOH01000006">
    <property type="protein sequence ID" value="SNS59671.1"/>
    <property type="molecule type" value="Genomic_DNA"/>
</dbReference>
<feature type="transmembrane region" description="Helical" evidence="2">
    <location>
        <begin position="47"/>
        <end position="66"/>
    </location>
</feature>
<feature type="domain" description="EamA" evidence="3">
    <location>
        <begin position="22"/>
        <end position="149"/>
    </location>
</feature>
<feature type="transmembrane region" description="Helical" evidence="2">
    <location>
        <begin position="277"/>
        <end position="294"/>
    </location>
</feature>
<evidence type="ECO:0000313" key="5">
    <source>
        <dbReference type="Proteomes" id="UP000198386"/>
    </source>
</evidence>
<organism evidence="4 5">
    <name type="scientific">Geodermatophilus saharensis</name>
    <dbReference type="NCBI Taxonomy" id="1137994"/>
    <lineage>
        <taxon>Bacteria</taxon>
        <taxon>Bacillati</taxon>
        <taxon>Actinomycetota</taxon>
        <taxon>Actinomycetes</taxon>
        <taxon>Geodermatophilales</taxon>
        <taxon>Geodermatophilaceae</taxon>
        <taxon>Geodermatophilus</taxon>
    </lineage>
</organism>
<reference evidence="5" key="1">
    <citation type="submission" date="2017-06" db="EMBL/GenBank/DDBJ databases">
        <authorList>
            <person name="Varghese N."/>
            <person name="Submissions S."/>
        </authorList>
    </citation>
    <scope>NUCLEOTIDE SEQUENCE [LARGE SCALE GENOMIC DNA]</scope>
    <source>
        <strain evidence="5">DSM 45423</strain>
    </source>
</reference>
<dbReference type="PANTHER" id="PTHR12715">
    <property type="entry name" value="TRANSPORTER, DRUG/METABOLITE EXPORTER FAMILY"/>
    <property type="match status" value="1"/>
</dbReference>
<feature type="transmembrane region" description="Helical" evidence="2">
    <location>
        <begin position="161"/>
        <end position="180"/>
    </location>
</feature>
<dbReference type="AlphaFoldDB" id="A0A239FRX0"/>
<accession>A0A239FRX0</accession>
<feature type="transmembrane region" description="Helical" evidence="2">
    <location>
        <begin position="253"/>
        <end position="271"/>
    </location>
</feature>
<feature type="domain" description="EamA" evidence="3">
    <location>
        <begin position="161"/>
        <end position="294"/>
    </location>
</feature>
<evidence type="ECO:0000256" key="1">
    <source>
        <dbReference type="ARBA" id="ARBA00007362"/>
    </source>
</evidence>
<keyword evidence="2" id="KW-1133">Transmembrane helix</keyword>
<feature type="transmembrane region" description="Helical" evidence="2">
    <location>
        <begin position="192"/>
        <end position="213"/>
    </location>
</feature>
<dbReference type="SUPFAM" id="SSF103481">
    <property type="entry name" value="Multidrug resistance efflux transporter EmrE"/>
    <property type="match status" value="2"/>
</dbReference>
<evidence type="ECO:0000259" key="3">
    <source>
        <dbReference type="Pfam" id="PF00892"/>
    </source>
</evidence>
<feature type="transmembrane region" description="Helical" evidence="2">
    <location>
        <begin position="20"/>
        <end position="41"/>
    </location>
</feature>
<protein>
    <submittedName>
        <fullName evidence="4">Threonine/homoserine efflux transporter RhtA</fullName>
    </submittedName>
</protein>
<sequence>MPVPRFGDVPAARPVSLPVLAAVTVTVLAWASAFVGIRAVGADLSPGALALGRLLVGAAVLALLSVGRGWVAPTPREWRLLAVCGVGWFAVYNVALNAAERHLDAGTTAMLVNVGPILIAVLAGVWLQEGFPRWLVAGLAVAFAGVLLIGVAGRQGGGDPLGVLLCVVAAVTYAVGVVAQKPVLRRLPPLQVTATACAIGAVCCLPWAGALVTELATAPASSVLGTVYLGVVPTALAFSTWAYALARTEAGRLGVTTYLVPPLVVLLSWLLLDEVPAPLAVAGGVVCLAGVALSRRRGPVRPPAPVRQPV</sequence>
<evidence type="ECO:0000313" key="4">
    <source>
        <dbReference type="EMBL" id="SNS59671.1"/>
    </source>
</evidence>
<feature type="transmembrane region" description="Helical" evidence="2">
    <location>
        <begin position="108"/>
        <end position="127"/>
    </location>
</feature>
<evidence type="ECO:0000256" key="2">
    <source>
        <dbReference type="SAM" id="Phobius"/>
    </source>
</evidence>
<proteinExistence type="inferred from homology"/>
<dbReference type="InterPro" id="IPR000620">
    <property type="entry name" value="EamA_dom"/>
</dbReference>
<gene>
    <name evidence="4" type="ORF">SAMN04488107_3104</name>
</gene>